<comment type="function">
    <text evidence="3">Involved in transvection phenomena (= synapsis-dependent gene expression), where the synaptic pairing of chromosomes carrying genes with which zeste interacts influences the expression of these genes. Zeste binds to DNA and stimulates transcription from a nearby promoter.</text>
</comment>
<evidence type="ECO:0000256" key="2">
    <source>
        <dbReference type="ARBA" id="ARBA00016807"/>
    </source>
</evidence>
<dbReference type="EMBL" id="JABSTV010001245">
    <property type="protein sequence ID" value="KAH7981925.1"/>
    <property type="molecule type" value="Genomic_DNA"/>
</dbReference>
<name>A0A9D4QH27_RHISA</name>
<feature type="domain" description="Myb/SANT-like DNA-binding" evidence="4">
    <location>
        <begin position="11"/>
        <end position="72"/>
    </location>
</feature>
<evidence type="ECO:0000313" key="6">
    <source>
        <dbReference type="Proteomes" id="UP000821837"/>
    </source>
</evidence>
<dbReference type="InterPro" id="IPR028002">
    <property type="entry name" value="Myb_DNA-bind_5"/>
</dbReference>
<accession>A0A9D4QH27</accession>
<evidence type="ECO:0000256" key="1">
    <source>
        <dbReference type="ARBA" id="ARBA00011764"/>
    </source>
</evidence>
<organism evidence="5 6">
    <name type="scientific">Rhipicephalus sanguineus</name>
    <name type="common">Brown dog tick</name>
    <name type="synonym">Ixodes sanguineus</name>
    <dbReference type="NCBI Taxonomy" id="34632"/>
    <lineage>
        <taxon>Eukaryota</taxon>
        <taxon>Metazoa</taxon>
        <taxon>Ecdysozoa</taxon>
        <taxon>Arthropoda</taxon>
        <taxon>Chelicerata</taxon>
        <taxon>Arachnida</taxon>
        <taxon>Acari</taxon>
        <taxon>Parasitiformes</taxon>
        <taxon>Ixodida</taxon>
        <taxon>Ixodoidea</taxon>
        <taxon>Ixodidae</taxon>
        <taxon>Rhipicephalinae</taxon>
        <taxon>Rhipicephalus</taxon>
        <taxon>Rhipicephalus</taxon>
    </lineage>
</organism>
<comment type="caution">
    <text evidence="5">The sequence shown here is derived from an EMBL/GenBank/DDBJ whole genome shotgun (WGS) entry which is preliminary data.</text>
</comment>
<evidence type="ECO:0000256" key="3">
    <source>
        <dbReference type="ARBA" id="ARBA00025466"/>
    </source>
</evidence>
<sequence>MAEGASTSGTRGPRVSEGQREIVLAFMEEHPQLVSRAVELGPHFTVADRRRLWQQLADALNAEGPAQKRTLHRIELSTTRLAIAAERTAAAQEGILQELRHLAEALREREN</sequence>
<evidence type="ECO:0000313" key="5">
    <source>
        <dbReference type="EMBL" id="KAH7981925.1"/>
    </source>
</evidence>
<reference evidence="5" key="1">
    <citation type="journal article" date="2020" name="Cell">
        <title>Large-Scale Comparative Analyses of Tick Genomes Elucidate Their Genetic Diversity and Vector Capacities.</title>
        <authorList>
            <consortium name="Tick Genome and Microbiome Consortium (TIGMIC)"/>
            <person name="Jia N."/>
            <person name="Wang J."/>
            <person name="Shi W."/>
            <person name="Du L."/>
            <person name="Sun Y."/>
            <person name="Zhan W."/>
            <person name="Jiang J.F."/>
            <person name="Wang Q."/>
            <person name="Zhang B."/>
            <person name="Ji P."/>
            <person name="Bell-Sakyi L."/>
            <person name="Cui X.M."/>
            <person name="Yuan T.T."/>
            <person name="Jiang B.G."/>
            <person name="Yang W.F."/>
            <person name="Lam T.T."/>
            <person name="Chang Q.C."/>
            <person name="Ding S.J."/>
            <person name="Wang X.J."/>
            <person name="Zhu J.G."/>
            <person name="Ruan X.D."/>
            <person name="Zhao L."/>
            <person name="Wei J.T."/>
            <person name="Ye R.Z."/>
            <person name="Que T.C."/>
            <person name="Du C.H."/>
            <person name="Zhou Y.H."/>
            <person name="Cheng J.X."/>
            <person name="Dai P.F."/>
            <person name="Guo W.B."/>
            <person name="Han X.H."/>
            <person name="Huang E.J."/>
            <person name="Li L.F."/>
            <person name="Wei W."/>
            <person name="Gao Y.C."/>
            <person name="Liu J.Z."/>
            <person name="Shao H.Z."/>
            <person name="Wang X."/>
            <person name="Wang C.C."/>
            <person name="Yang T.C."/>
            <person name="Huo Q.B."/>
            <person name="Li W."/>
            <person name="Chen H.Y."/>
            <person name="Chen S.E."/>
            <person name="Zhou L.G."/>
            <person name="Ni X.B."/>
            <person name="Tian J.H."/>
            <person name="Sheng Y."/>
            <person name="Liu T."/>
            <person name="Pan Y.S."/>
            <person name="Xia L.Y."/>
            <person name="Li J."/>
            <person name="Zhao F."/>
            <person name="Cao W.C."/>
        </authorList>
    </citation>
    <scope>NUCLEOTIDE SEQUENCE</scope>
    <source>
        <strain evidence="5">Rsan-2018</strain>
    </source>
</reference>
<dbReference type="Proteomes" id="UP000821837">
    <property type="component" value="Chromosome 1"/>
</dbReference>
<evidence type="ECO:0000259" key="4">
    <source>
        <dbReference type="Pfam" id="PF13873"/>
    </source>
</evidence>
<keyword evidence="6" id="KW-1185">Reference proteome</keyword>
<comment type="subunit">
    <text evidence="1">Self-associates forming complexes of several hundred monomers.</text>
</comment>
<gene>
    <name evidence="5" type="ORF">HPB52_001806</name>
</gene>
<proteinExistence type="predicted"/>
<dbReference type="AlphaFoldDB" id="A0A9D4QH27"/>
<protein>
    <recommendedName>
        <fullName evidence="2">Regulatory protein zeste</fullName>
    </recommendedName>
</protein>
<dbReference type="Pfam" id="PF13873">
    <property type="entry name" value="Myb_DNA-bind_5"/>
    <property type="match status" value="1"/>
</dbReference>
<reference evidence="5" key="2">
    <citation type="submission" date="2021-09" db="EMBL/GenBank/DDBJ databases">
        <authorList>
            <person name="Jia N."/>
            <person name="Wang J."/>
            <person name="Shi W."/>
            <person name="Du L."/>
            <person name="Sun Y."/>
            <person name="Zhan W."/>
            <person name="Jiang J."/>
            <person name="Wang Q."/>
            <person name="Zhang B."/>
            <person name="Ji P."/>
            <person name="Sakyi L.B."/>
            <person name="Cui X."/>
            <person name="Yuan T."/>
            <person name="Jiang B."/>
            <person name="Yang W."/>
            <person name="Lam T.T.-Y."/>
            <person name="Chang Q."/>
            <person name="Ding S."/>
            <person name="Wang X."/>
            <person name="Zhu J."/>
            <person name="Ruan X."/>
            <person name="Zhao L."/>
            <person name="Wei J."/>
            <person name="Que T."/>
            <person name="Du C."/>
            <person name="Cheng J."/>
            <person name="Dai P."/>
            <person name="Han X."/>
            <person name="Huang E."/>
            <person name="Gao Y."/>
            <person name="Liu J."/>
            <person name="Shao H."/>
            <person name="Ye R."/>
            <person name="Li L."/>
            <person name="Wei W."/>
            <person name="Wang X."/>
            <person name="Wang C."/>
            <person name="Huo Q."/>
            <person name="Li W."/>
            <person name="Guo W."/>
            <person name="Chen H."/>
            <person name="Chen S."/>
            <person name="Zhou L."/>
            <person name="Zhou L."/>
            <person name="Ni X."/>
            <person name="Tian J."/>
            <person name="Zhou Y."/>
            <person name="Sheng Y."/>
            <person name="Liu T."/>
            <person name="Pan Y."/>
            <person name="Xia L."/>
            <person name="Li J."/>
            <person name="Zhao F."/>
            <person name="Cao W."/>
        </authorList>
    </citation>
    <scope>NUCLEOTIDE SEQUENCE</scope>
    <source>
        <strain evidence="5">Rsan-2018</strain>
        <tissue evidence="5">Larvae</tissue>
    </source>
</reference>